<comment type="caution">
    <text evidence="2">The sequence shown here is derived from an EMBL/GenBank/DDBJ whole genome shotgun (WGS) entry which is preliminary data.</text>
</comment>
<organism evidence="2 3">
    <name type="scientific">Saitozyma podzolica</name>
    <dbReference type="NCBI Taxonomy" id="1890683"/>
    <lineage>
        <taxon>Eukaryota</taxon>
        <taxon>Fungi</taxon>
        <taxon>Dikarya</taxon>
        <taxon>Basidiomycota</taxon>
        <taxon>Agaricomycotina</taxon>
        <taxon>Tremellomycetes</taxon>
        <taxon>Tremellales</taxon>
        <taxon>Trimorphomycetaceae</taxon>
        <taxon>Saitozyma</taxon>
    </lineage>
</organism>
<feature type="compositionally biased region" description="Polar residues" evidence="1">
    <location>
        <begin position="94"/>
        <end position="106"/>
    </location>
</feature>
<feature type="region of interest" description="Disordered" evidence="1">
    <location>
        <begin position="350"/>
        <end position="471"/>
    </location>
</feature>
<dbReference type="OrthoDB" id="2597038at2759"/>
<dbReference type="EMBL" id="RSCD01000015">
    <property type="protein sequence ID" value="RSH88917.1"/>
    <property type="molecule type" value="Genomic_DNA"/>
</dbReference>
<protein>
    <submittedName>
        <fullName evidence="2">Uncharacterized protein</fullName>
    </submittedName>
</protein>
<evidence type="ECO:0000313" key="3">
    <source>
        <dbReference type="Proteomes" id="UP000279259"/>
    </source>
</evidence>
<keyword evidence="3" id="KW-1185">Reference proteome</keyword>
<feature type="region of interest" description="Disordered" evidence="1">
    <location>
        <begin position="579"/>
        <end position="619"/>
    </location>
</feature>
<sequence>MRRPPPHHPSPTPHLAPTRPLLSTPANAPFPRRRLVRGSSGGISVPAGLAGWRRGPKARSGSSSSGPGGSKKRSGGLGYGKEGTPAKRVKRGSSSKSIGVQSTPKGSRSHSHSHHHHLQHVDSSSLSSLPSSLPDPSAADLSPDPPSSAAREISSPDIPPIPALSNGTVSHRNMTEPASGIASDVFGDTTFIPGADIPLNALLAASQSFQQSITQTEAEEMYQEMQQVWPEMFHDTVEPAHGWSEEDQEEGVPFELEAMEAEQVTTPQALAHLDSLFHLAGREGSPWKRNMTIDPALLTIRDEIVPLNPLESSTPTERVFTEKTELSRLQVTADTAEMTVRDVTVPLEASLPRSAGTGGSSRLATPRTVSTGSKIKGRVSTPYRGPKRSEPEASLYTQSDREDATDYTFGNDKSFKSDGEEDDVEYTRADDAATRERRASVDEGAWAESYSPADDLTALTQSSPRRTDEKTDFVEERLAEVGGIPALSSPSNVLDLPAFSPQLDDFYVLPDLPSDTPQTLGSPPRRVDIPGEVIEDEDTSVDMPDDPTPELVFHTSDIVPERFIPSSQIDTPTSAQTFSPISFAPTTRSPSATPVPSMFKRLASPNPRSAAARGVHERARKRGTIDWKGAWRGAEVLRRMEAGDAERAMFLLGGTGEVIAADEDGHENADEDDDQEGVSGATRRRGVNLVEESLDYVDLPEVVAARVKRIEHYKDLKLNYALHVELVLF</sequence>
<feature type="region of interest" description="Disordered" evidence="1">
    <location>
        <begin position="1"/>
        <end position="175"/>
    </location>
</feature>
<feature type="region of interest" description="Disordered" evidence="1">
    <location>
        <begin position="509"/>
        <end position="530"/>
    </location>
</feature>
<name>A0A427YD81_9TREE</name>
<proteinExistence type="predicted"/>
<feature type="compositionally biased region" description="Basic residues" evidence="1">
    <location>
        <begin position="107"/>
        <end position="118"/>
    </location>
</feature>
<feature type="compositionally biased region" description="Low complexity" evidence="1">
    <location>
        <begin position="121"/>
        <end position="150"/>
    </location>
</feature>
<feature type="compositionally biased region" description="Polar residues" evidence="1">
    <location>
        <begin position="360"/>
        <end position="373"/>
    </location>
</feature>
<dbReference type="Proteomes" id="UP000279259">
    <property type="component" value="Unassembled WGS sequence"/>
</dbReference>
<feature type="compositionally biased region" description="Polar residues" evidence="1">
    <location>
        <begin position="579"/>
        <end position="594"/>
    </location>
</feature>
<reference evidence="2 3" key="1">
    <citation type="submission" date="2018-11" db="EMBL/GenBank/DDBJ databases">
        <title>Genome sequence of Saitozyma podzolica DSM 27192.</title>
        <authorList>
            <person name="Aliyu H."/>
            <person name="Gorte O."/>
            <person name="Ochsenreither K."/>
        </authorList>
    </citation>
    <scope>NUCLEOTIDE SEQUENCE [LARGE SCALE GENOMIC DNA]</scope>
    <source>
        <strain evidence="2 3">DSM 27192</strain>
    </source>
</reference>
<evidence type="ECO:0000256" key="1">
    <source>
        <dbReference type="SAM" id="MobiDB-lite"/>
    </source>
</evidence>
<evidence type="ECO:0000313" key="2">
    <source>
        <dbReference type="EMBL" id="RSH88917.1"/>
    </source>
</evidence>
<feature type="compositionally biased region" description="Basic and acidic residues" evidence="1">
    <location>
        <begin position="425"/>
        <end position="441"/>
    </location>
</feature>
<accession>A0A427YD81</accession>
<gene>
    <name evidence="2" type="ORF">EHS25_002579</name>
</gene>
<dbReference type="AlphaFoldDB" id="A0A427YD81"/>